<name>A0ABS8H909_9SPHN</name>
<dbReference type="Pfam" id="PF11972">
    <property type="entry name" value="HTH_13"/>
    <property type="match status" value="1"/>
</dbReference>
<dbReference type="Proteomes" id="UP001198830">
    <property type="component" value="Unassembled WGS sequence"/>
</dbReference>
<proteinExistence type="predicted"/>
<evidence type="ECO:0000256" key="1">
    <source>
        <dbReference type="SAM" id="MobiDB-lite"/>
    </source>
</evidence>
<sequence length="314" mass="34403">MRLSPVRAAFRVRAHVAERQALAAIDAVPLHDHDIEIDGRGTVRTSTFDLSLGRRSIGTPISLDALAGDAMAVLDWLGMKPDPMGDSGVVNGPISDDMIARVETWQRAIERWRPSPPLIASAHVAASWRSHAPLGRSDLAASLLIGDRWGPGRWNGSHGGLIALGLDTQKSEWRMARDAALERLWLDAIRDAAQMLLDLELRLRGFAARARHFLDSRRRAGRLGDVLHLAMLRPYVTSAMVARHLQLTSAGAIKLLTIAAEAGLLIERTGQASYRHYAIPVAAPPGVPRDGRNPLDRSEPSIWQDDSVPWDWPG</sequence>
<feature type="compositionally biased region" description="Basic and acidic residues" evidence="1">
    <location>
        <begin position="289"/>
        <end position="299"/>
    </location>
</feature>
<reference evidence="3 4" key="1">
    <citation type="submission" date="2021-10" db="EMBL/GenBank/DDBJ databases">
        <title>The diversity and Nitrogen Metabolism of Culturable Nitrate-Utilizing Bacteria Within the Oxygen Minimum Zone of the Changjiang (Yangtze River)Estuary.</title>
        <authorList>
            <person name="Zhang D."/>
            <person name="Zheng J."/>
            <person name="Liu S."/>
            <person name="He W."/>
        </authorList>
    </citation>
    <scope>NUCLEOTIDE SEQUENCE [LARGE SCALE GENOMIC DNA]</scope>
    <source>
        <strain evidence="3 4">FXH275-2</strain>
    </source>
</reference>
<evidence type="ECO:0000259" key="2">
    <source>
        <dbReference type="Pfam" id="PF11972"/>
    </source>
</evidence>
<accession>A0ABS8H909</accession>
<feature type="domain" description="HTH DNA binding" evidence="2">
    <location>
        <begin position="223"/>
        <end position="276"/>
    </location>
</feature>
<gene>
    <name evidence="3" type="ORF">LL253_15930</name>
</gene>
<dbReference type="EMBL" id="JAJGNP010000016">
    <property type="protein sequence ID" value="MCC4234167.1"/>
    <property type="molecule type" value="Genomic_DNA"/>
</dbReference>
<evidence type="ECO:0000313" key="3">
    <source>
        <dbReference type="EMBL" id="MCC4234167.1"/>
    </source>
</evidence>
<dbReference type="InterPro" id="IPR021068">
    <property type="entry name" value="HTH_DNA-bd"/>
</dbReference>
<feature type="region of interest" description="Disordered" evidence="1">
    <location>
        <begin position="288"/>
        <end position="314"/>
    </location>
</feature>
<evidence type="ECO:0000313" key="4">
    <source>
        <dbReference type="Proteomes" id="UP001198830"/>
    </source>
</evidence>
<protein>
    <recommendedName>
        <fullName evidence="2">HTH DNA binding domain-containing protein</fullName>
    </recommendedName>
</protein>
<keyword evidence="4" id="KW-1185">Reference proteome</keyword>
<comment type="caution">
    <text evidence="3">The sequence shown here is derived from an EMBL/GenBank/DDBJ whole genome shotgun (WGS) entry which is preliminary data.</text>
</comment>
<organism evidence="3 4">
    <name type="scientific">Sphingobium soli</name>
    <dbReference type="NCBI Taxonomy" id="1591116"/>
    <lineage>
        <taxon>Bacteria</taxon>
        <taxon>Pseudomonadati</taxon>
        <taxon>Pseudomonadota</taxon>
        <taxon>Alphaproteobacteria</taxon>
        <taxon>Sphingomonadales</taxon>
        <taxon>Sphingomonadaceae</taxon>
        <taxon>Sphingobium</taxon>
    </lineage>
</organism>